<name>A0A943EH89_9FIRM</name>
<sequence>MGFFDSLILSALADQPNLTELECQKEIEALKKHQLEIEKKVKEVQDYCAKSMAWEKKLMDDFYAAHPNGPIRTDLHLDPKRLP</sequence>
<dbReference type="Proteomes" id="UP000754226">
    <property type="component" value="Unassembled WGS sequence"/>
</dbReference>
<comment type="caution">
    <text evidence="1">The sequence shown here is derived from an EMBL/GenBank/DDBJ whole genome shotgun (WGS) entry which is preliminary data.</text>
</comment>
<protein>
    <submittedName>
        <fullName evidence="1">Uncharacterized protein</fullName>
    </submittedName>
</protein>
<evidence type="ECO:0000313" key="2">
    <source>
        <dbReference type="Proteomes" id="UP000754226"/>
    </source>
</evidence>
<accession>A0A943EH89</accession>
<dbReference type="RefSeq" id="WP_016459380.1">
    <property type="nucleotide sequence ID" value="NZ_CAUEXV010000008.1"/>
</dbReference>
<dbReference type="AlphaFoldDB" id="A0A943EH89"/>
<organism evidence="1 2">
    <name type="scientific">Acidaminococcus intestini</name>
    <dbReference type="NCBI Taxonomy" id="187327"/>
    <lineage>
        <taxon>Bacteria</taxon>
        <taxon>Bacillati</taxon>
        <taxon>Bacillota</taxon>
        <taxon>Negativicutes</taxon>
        <taxon>Acidaminococcales</taxon>
        <taxon>Acidaminococcaceae</taxon>
        <taxon>Acidaminococcus</taxon>
    </lineage>
</organism>
<evidence type="ECO:0000313" key="1">
    <source>
        <dbReference type="EMBL" id="MBS5519808.1"/>
    </source>
</evidence>
<reference evidence="1" key="1">
    <citation type="submission" date="2021-02" db="EMBL/GenBank/DDBJ databases">
        <title>Infant gut strain persistence is associated with maternal origin, phylogeny, and functional potential including surface adhesion and iron acquisition.</title>
        <authorList>
            <person name="Lou Y.C."/>
        </authorList>
    </citation>
    <scope>NUCLEOTIDE SEQUENCE</scope>
    <source>
        <strain evidence="1">L3_106_000M1_dasL3_106_000M1_concoct_15</strain>
    </source>
</reference>
<proteinExistence type="predicted"/>
<gene>
    <name evidence="1" type="ORF">KHX13_05695</name>
</gene>
<dbReference type="EMBL" id="JAGZCZ010000005">
    <property type="protein sequence ID" value="MBS5519808.1"/>
    <property type="molecule type" value="Genomic_DNA"/>
</dbReference>